<dbReference type="EMBL" id="LT838813">
    <property type="protein sequence ID" value="SMD43976.1"/>
    <property type="molecule type" value="Genomic_DNA"/>
</dbReference>
<keyword evidence="2" id="KW-1185">Reference proteome</keyword>
<evidence type="ECO:0000313" key="2">
    <source>
        <dbReference type="Proteomes" id="UP000192333"/>
    </source>
</evidence>
<organism evidence="1 2">
    <name type="scientific">Aquiflexum balticum DSM 16537</name>
    <dbReference type="NCBI Taxonomy" id="758820"/>
    <lineage>
        <taxon>Bacteria</taxon>
        <taxon>Pseudomonadati</taxon>
        <taxon>Bacteroidota</taxon>
        <taxon>Cytophagia</taxon>
        <taxon>Cytophagales</taxon>
        <taxon>Cyclobacteriaceae</taxon>
        <taxon>Aquiflexum</taxon>
    </lineage>
</organism>
<evidence type="ECO:0000313" key="1">
    <source>
        <dbReference type="EMBL" id="SMD43976.1"/>
    </source>
</evidence>
<dbReference type="Proteomes" id="UP000192333">
    <property type="component" value="Chromosome I"/>
</dbReference>
<protein>
    <submittedName>
        <fullName evidence="1">Uncharacterized protein</fullName>
    </submittedName>
</protein>
<sequence length="73" mass="8272">MKTTAKSTKENMGRIVVSARLVLRINFGFGGMKTLRKAPRFLAAVLQPQTRVHRPYTGLIGVQIAVRLERQHR</sequence>
<proteinExistence type="predicted"/>
<gene>
    <name evidence="1" type="ORF">SAMN00777080_2590</name>
</gene>
<dbReference type="STRING" id="758820.SAMN00777080_2590"/>
<reference evidence="2" key="1">
    <citation type="submission" date="2017-04" db="EMBL/GenBank/DDBJ databases">
        <authorList>
            <person name="Varghese N."/>
            <person name="Submissions S."/>
        </authorList>
    </citation>
    <scope>NUCLEOTIDE SEQUENCE [LARGE SCALE GENOMIC DNA]</scope>
    <source>
        <strain evidence="2">DSM 16537</strain>
    </source>
</reference>
<dbReference type="AlphaFoldDB" id="A0A1W2H648"/>
<dbReference type="RefSeq" id="WP_084120822.1">
    <property type="nucleotide sequence ID" value="NZ_LT838813.1"/>
</dbReference>
<accession>A0A1W2H648</accession>
<name>A0A1W2H648_9BACT</name>